<dbReference type="OrthoDB" id="799901at2"/>
<protein>
    <submittedName>
        <fullName evidence="2">Uncharacterized protein</fullName>
    </submittedName>
</protein>
<dbReference type="RefSeq" id="WP_146268710.1">
    <property type="nucleotide sequence ID" value="NZ_VOEI01000001.1"/>
</dbReference>
<proteinExistence type="predicted"/>
<name>A0A563U993_9SPHI</name>
<keyword evidence="1" id="KW-0812">Transmembrane</keyword>
<gene>
    <name evidence="2" type="ORF">FPZ42_01390</name>
</gene>
<evidence type="ECO:0000313" key="3">
    <source>
        <dbReference type="Proteomes" id="UP000318010"/>
    </source>
</evidence>
<accession>A0A563U993</accession>
<dbReference type="Proteomes" id="UP000318010">
    <property type="component" value="Unassembled WGS sequence"/>
</dbReference>
<organism evidence="2 3">
    <name type="scientific">Mucilaginibacter achroorhodeus</name>
    <dbReference type="NCBI Taxonomy" id="2599294"/>
    <lineage>
        <taxon>Bacteria</taxon>
        <taxon>Pseudomonadati</taxon>
        <taxon>Bacteroidota</taxon>
        <taxon>Sphingobacteriia</taxon>
        <taxon>Sphingobacteriales</taxon>
        <taxon>Sphingobacteriaceae</taxon>
        <taxon>Mucilaginibacter</taxon>
    </lineage>
</organism>
<keyword evidence="1" id="KW-1133">Transmembrane helix</keyword>
<evidence type="ECO:0000256" key="1">
    <source>
        <dbReference type="SAM" id="Phobius"/>
    </source>
</evidence>
<comment type="caution">
    <text evidence="2">The sequence shown here is derived from an EMBL/GenBank/DDBJ whole genome shotgun (WGS) entry which is preliminary data.</text>
</comment>
<feature type="transmembrane region" description="Helical" evidence="1">
    <location>
        <begin position="38"/>
        <end position="62"/>
    </location>
</feature>
<dbReference type="EMBL" id="VOEI01000001">
    <property type="protein sequence ID" value="TWR27896.1"/>
    <property type="molecule type" value="Genomic_DNA"/>
</dbReference>
<dbReference type="AlphaFoldDB" id="A0A563U993"/>
<feature type="transmembrane region" description="Helical" evidence="1">
    <location>
        <begin position="12"/>
        <end position="32"/>
    </location>
</feature>
<keyword evidence="1" id="KW-0472">Membrane</keyword>
<sequence length="162" mass="18865">MAREEKISFRYSLINSLLYASFFAIPVVWLGIDLYDYFSVGSVSGVFVMSIFFALFMVYAAFTTYKYVIPAFKKSTALEINQQGIIYYPQNVIIEWTDITDLRLANNTQGFSTLHCYYNLFNGRETCIKMSLTWVDCDDEDVFGIIEANLEERNFKWQHHAT</sequence>
<evidence type="ECO:0000313" key="2">
    <source>
        <dbReference type="EMBL" id="TWR27896.1"/>
    </source>
</evidence>
<reference evidence="2 3" key="1">
    <citation type="submission" date="2019-07" db="EMBL/GenBank/DDBJ databases">
        <authorList>
            <person name="Kim J."/>
        </authorList>
    </citation>
    <scope>NUCLEOTIDE SEQUENCE [LARGE SCALE GENOMIC DNA]</scope>
    <source>
        <strain evidence="2 3">MJ1a</strain>
    </source>
</reference>
<keyword evidence="3" id="KW-1185">Reference proteome</keyword>